<sequence length="225" mass="26028">QYHMQINSNSHNLKLPLDDLGSIGFNYKSGLNLATIKVGFAFAHVSNPSSIITNDYWQEFTGPLKTDTVLRYDQYLKNIEAWRLPVLVQKPVIRRTFKSGFLTIQFFKLHLSKKFDKPDLPEELYYKKAITDYLTEMAKAAAIYCKRILQKQQGPIVILDCSSYKIDFITFMLKNNELKESGNKITEFTGGAWVDKEFLKFLKKNIRESAIISLAKEYTINFNIC</sequence>
<comment type="caution">
    <text evidence="1">The sequence shown here is derived from an EMBL/GenBank/DDBJ whole genome shotgun (WGS) entry which is preliminary data.</text>
</comment>
<proteinExistence type="predicted"/>
<feature type="non-terminal residue" evidence="1">
    <location>
        <position position="1"/>
    </location>
</feature>
<dbReference type="EMBL" id="CAJVQC010003405">
    <property type="protein sequence ID" value="CAG8526336.1"/>
    <property type="molecule type" value="Genomic_DNA"/>
</dbReference>
<protein>
    <submittedName>
        <fullName evidence="1">4398_t:CDS:1</fullName>
    </submittedName>
</protein>
<gene>
    <name evidence="1" type="ORF">RPERSI_LOCUS2936</name>
</gene>
<evidence type="ECO:0000313" key="1">
    <source>
        <dbReference type="EMBL" id="CAG8526336.1"/>
    </source>
</evidence>
<dbReference type="Proteomes" id="UP000789920">
    <property type="component" value="Unassembled WGS sequence"/>
</dbReference>
<organism evidence="1 2">
    <name type="scientific">Racocetra persica</name>
    <dbReference type="NCBI Taxonomy" id="160502"/>
    <lineage>
        <taxon>Eukaryota</taxon>
        <taxon>Fungi</taxon>
        <taxon>Fungi incertae sedis</taxon>
        <taxon>Mucoromycota</taxon>
        <taxon>Glomeromycotina</taxon>
        <taxon>Glomeromycetes</taxon>
        <taxon>Diversisporales</taxon>
        <taxon>Gigasporaceae</taxon>
        <taxon>Racocetra</taxon>
    </lineage>
</organism>
<accession>A0ACA9LEG5</accession>
<reference evidence="1" key="1">
    <citation type="submission" date="2021-06" db="EMBL/GenBank/DDBJ databases">
        <authorList>
            <person name="Kallberg Y."/>
            <person name="Tangrot J."/>
            <person name="Rosling A."/>
        </authorList>
    </citation>
    <scope>NUCLEOTIDE SEQUENCE</scope>
    <source>
        <strain evidence="1">MA461A</strain>
    </source>
</reference>
<evidence type="ECO:0000313" key="2">
    <source>
        <dbReference type="Proteomes" id="UP000789920"/>
    </source>
</evidence>
<keyword evidence="2" id="KW-1185">Reference proteome</keyword>
<name>A0ACA9LEG5_9GLOM</name>